<dbReference type="InParanoid" id="E2C9P7"/>
<accession>E2C9P7</accession>
<dbReference type="AlphaFoldDB" id="E2C9P7"/>
<sequence>MADDKVRGCKIDNQRSVFAMVHGVHQDLRSFEFLNRIKKTLYYPAVPVNNYLSLSVIERTSEFFTESSNHQLEKLDVEVASRISNAICASPCALVLAMLYIQRLKNCNSKYLQEVAPLELFLISLMVASKYLHDDGSEDEVVDAAWAIAGRITLSRTIQLEMDFLKAVNWMVSIREETFWERLRQLEKEVAYREVQKRSWCSYTELYYLMDSRQLITIASSVTLVCCTCLMAYIVCVMIMFGSTFVLQIVTLYGIWFIQMWQIVSLNETNIMSCGNSLSNALINAPYTLSDEHACSFDDYEDANDIVAKIQNESEYFVDDTNNNDNSNASWQWWLNSTMTWLIEYSDSKNLTNQVTKFDDTRSISNGARFLLHTTQNNRIRYMENFMLYCKKVLYSILNRLTTHWIGLNNLRHRIFSQSVNSIDLLVQSRRFDR</sequence>
<dbReference type="CDD" id="cd20557">
    <property type="entry name" value="CYCLIN_ScPCL1-like"/>
    <property type="match status" value="1"/>
</dbReference>
<protein>
    <recommendedName>
        <fullName evidence="2">Protein CNPPD1</fullName>
    </recommendedName>
</protein>
<proteinExistence type="inferred from homology"/>
<dbReference type="GO" id="GO:0005634">
    <property type="term" value="C:nucleus"/>
    <property type="evidence" value="ECO:0007669"/>
    <property type="project" value="TreeGrafter"/>
</dbReference>
<feature type="transmembrane region" description="Helical" evidence="3">
    <location>
        <begin position="215"/>
        <end position="240"/>
    </location>
</feature>
<keyword evidence="3" id="KW-0812">Transmembrane</keyword>
<keyword evidence="5" id="KW-1185">Reference proteome</keyword>
<dbReference type="STRING" id="610380.E2C9P7"/>
<dbReference type="GO" id="GO:0000307">
    <property type="term" value="C:cyclin-dependent protein kinase holoenzyme complex"/>
    <property type="evidence" value="ECO:0007669"/>
    <property type="project" value="TreeGrafter"/>
</dbReference>
<keyword evidence="3" id="KW-0472">Membrane</keyword>
<evidence type="ECO:0000256" key="1">
    <source>
        <dbReference type="ARBA" id="ARBA00038508"/>
    </source>
</evidence>
<evidence type="ECO:0000313" key="5">
    <source>
        <dbReference type="Proteomes" id="UP000008237"/>
    </source>
</evidence>
<evidence type="ECO:0000256" key="2">
    <source>
        <dbReference type="ARBA" id="ARBA00040808"/>
    </source>
</evidence>
<dbReference type="Proteomes" id="UP000008237">
    <property type="component" value="Unassembled WGS sequence"/>
</dbReference>
<dbReference type="InterPro" id="IPR013922">
    <property type="entry name" value="Cyclin_PHO80-like"/>
</dbReference>
<evidence type="ECO:0000256" key="3">
    <source>
        <dbReference type="SAM" id="Phobius"/>
    </source>
</evidence>
<feature type="transmembrane region" description="Helical" evidence="3">
    <location>
        <begin position="246"/>
        <end position="264"/>
    </location>
</feature>
<dbReference type="GO" id="GO:0016538">
    <property type="term" value="F:cyclin-dependent protein serine/threonine kinase regulator activity"/>
    <property type="evidence" value="ECO:0007669"/>
    <property type="project" value="TreeGrafter"/>
</dbReference>
<keyword evidence="3" id="KW-1133">Transmembrane helix</keyword>
<gene>
    <name evidence="4" type="ORF">EAI_12579</name>
</gene>
<evidence type="ECO:0000313" key="4">
    <source>
        <dbReference type="EMBL" id="EFN75336.1"/>
    </source>
</evidence>
<reference evidence="4 5" key="1">
    <citation type="journal article" date="2010" name="Science">
        <title>Genomic comparison of the ants Camponotus floridanus and Harpegnathos saltator.</title>
        <authorList>
            <person name="Bonasio R."/>
            <person name="Zhang G."/>
            <person name="Ye C."/>
            <person name="Mutti N.S."/>
            <person name="Fang X."/>
            <person name="Qin N."/>
            <person name="Donahue G."/>
            <person name="Yang P."/>
            <person name="Li Q."/>
            <person name="Li C."/>
            <person name="Zhang P."/>
            <person name="Huang Z."/>
            <person name="Berger S.L."/>
            <person name="Reinberg D."/>
            <person name="Wang J."/>
            <person name="Liebig J."/>
        </authorList>
    </citation>
    <scope>NUCLEOTIDE SEQUENCE [LARGE SCALE GENOMIC DNA]</scope>
    <source>
        <strain evidence="4 5">R22 G/1</strain>
    </source>
</reference>
<dbReference type="PANTHER" id="PTHR15615">
    <property type="match status" value="1"/>
</dbReference>
<dbReference type="Pfam" id="PF08613">
    <property type="entry name" value="Cyclin"/>
    <property type="match status" value="1"/>
</dbReference>
<name>E2C9P7_HARSA</name>
<dbReference type="FunCoup" id="E2C9P7">
    <property type="interactions" value="862"/>
</dbReference>
<dbReference type="Gene3D" id="1.10.472.10">
    <property type="entry name" value="Cyclin-like"/>
    <property type="match status" value="1"/>
</dbReference>
<organism evidence="5">
    <name type="scientific">Harpegnathos saltator</name>
    <name type="common">Jerdon's jumping ant</name>
    <dbReference type="NCBI Taxonomy" id="610380"/>
    <lineage>
        <taxon>Eukaryota</taxon>
        <taxon>Metazoa</taxon>
        <taxon>Ecdysozoa</taxon>
        <taxon>Arthropoda</taxon>
        <taxon>Hexapoda</taxon>
        <taxon>Insecta</taxon>
        <taxon>Pterygota</taxon>
        <taxon>Neoptera</taxon>
        <taxon>Endopterygota</taxon>
        <taxon>Hymenoptera</taxon>
        <taxon>Apocrita</taxon>
        <taxon>Aculeata</taxon>
        <taxon>Formicoidea</taxon>
        <taxon>Formicidae</taxon>
        <taxon>Ponerinae</taxon>
        <taxon>Ponerini</taxon>
        <taxon>Harpegnathos</taxon>
    </lineage>
</organism>
<dbReference type="OMA" id="FNKEWAN"/>
<dbReference type="EMBL" id="GL453876">
    <property type="protein sequence ID" value="EFN75336.1"/>
    <property type="molecule type" value="Genomic_DNA"/>
</dbReference>
<dbReference type="PANTHER" id="PTHR15615:SF108">
    <property type="entry name" value="PROTEIN CNPPD1"/>
    <property type="match status" value="1"/>
</dbReference>
<comment type="similarity">
    <text evidence="1">Belongs to the CNPPD1 family.</text>
</comment>
<dbReference type="GO" id="GO:0019901">
    <property type="term" value="F:protein kinase binding"/>
    <property type="evidence" value="ECO:0007669"/>
    <property type="project" value="InterPro"/>
</dbReference>
<dbReference type="OrthoDB" id="244495at2759"/>